<feature type="compositionally biased region" description="Polar residues" evidence="1">
    <location>
        <begin position="706"/>
        <end position="719"/>
    </location>
</feature>
<feature type="compositionally biased region" description="Polar residues" evidence="1">
    <location>
        <begin position="393"/>
        <end position="408"/>
    </location>
</feature>
<feature type="region of interest" description="Disordered" evidence="1">
    <location>
        <begin position="570"/>
        <end position="615"/>
    </location>
</feature>
<keyword evidence="3" id="KW-1185">Reference proteome</keyword>
<proteinExistence type="predicted"/>
<name>A0A1R1YT17_9FUNG</name>
<feature type="region of interest" description="Disordered" evidence="1">
    <location>
        <begin position="483"/>
        <end position="523"/>
    </location>
</feature>
<organism evidence="2 3">
    <name type="scientific">Smittium culicis</name>
    <dbReference type="NCBI Taxonomy" id="133412"/>
    <lineage>
        <taxon>Eukaryota</taxon>
        <taxon>Fungi</taxon>
        <taxon>Fungi incertae sedis</taxon>
        <taxon>Zoopagomycota</taxon>
        <taxon>Kickxellomycotina</taxon>
        <taxon>Harpellomycetes</taxon>
        <taxon>Harpellales</taxon>
        <taxon>Legeriomycetaceae</taxon>
        <taxon>Smittium</taxon>
    </lineage>
</organism>
<accession>A0A1R1YT17</accession>
<dbReference type="OrthoDB" id="5683743at2759"/>
<comment type="caution">
    <text evidence="2">The sequence shown here is derived from an EMBL/GenBank/DDBJ whole genome shotgun (WGS) entry which is preliminary data.</text>
</comment>
<evidence type="ECO:0000256" key="1">
    <source>
        <dbReference type="SAM" id="MobiDB-lite"/>
    </source>
</evidence>
<feature type="region of interest" description="Disordered" evidence="1">
    <location>
        <begin position="684"/>
        <end position="777"/>
    </location>
</feature>
<protein>
    <submittedName>
        <fullName evidence="2">Uncharacterized protein</fullName>
    </submittedName>
</protein>
<evidence type="ECO:0000313" key="3">
    <source>
        <dbReference type="Proteomes" id="UP000187429"/>
    </source>
</evidence>
<dbReference type="EMBL" id="LSSM01000100">
    <property type="protein sequence ID" value="OMJ30034.1"/>
    <property type="molecule type" value="Genomic_DNA"/>
</dbReference>
<sequence length="815" mass="93830">MSTETGYKRRLRSSQVDSFKNEDAVEWDPNRPLSFKKTYNEPQKIEFVKSDINEPINDIKYFKDTGVSDSSIRDTSRSYYKNYSYENLNLLNNRLNALTEKNEINSEIPVAYSDKLFEISENKTQRISSLIPSSISNYESILNNKIFENSKSNSKTRKDIIDEVFSNNDNKNYRNDIFTKHYNNTRSDTKDSFWKDDNSFFNSEITETRPEKTASRDLEDELLREMELELAELDTGNVNFTFNQSMYENPQNSGNIYTKDRINSLTKKKSSSPEIKESENHTNKRIEDKISCNNFDLDSEREIKNINYYKKPSNLFSTPNTFGEKQDSSFIGNSIYKSFLTSENSLNSTDAKIPPRPPKMPSDDGNDTEGSANSGINLIRNFNFDLMNQKYNSSNDELKNQSPTSAESDNVFGEGPELNLSSVKYKFDIASDSKSIRLEPNESEKEIKRRYDYLFTPDSNKHQTIFERRVSSQKEIETVISPILSRKLPQNQDKYDSQEINSSRKPISPKNDLSKSPDQGNLNIFNLNERNKAEIKITPKNNIISINSNQKTEFSEKKDRQLQKSDIEFSYQSSRDEFNSSESNLHAENQNQIDSGSKGSKGKRYNTNPHERKIESVSILESNRSLKIEERHLGPESQNHKNYIGISDEAANENIHKIQNNEYLNESKNNDINPSLKKQIIPGQQIDGRKEESSNQVLVDKPIPQDSGSVNKRQVSTPGLQVEAQTDMRGKARNMDSEKVERSKRQPREEKAEFNQLNSSNSSSAKIYSSSSQQNSNFDPKRMLKVVLIILKIRDVFFTNPSFFTVLFSKNAICY</sequence>
<dbReference type="Proteomes" id="UP000187429">
    <property type="component" value="Unassembled WGS sequence"/>
</dbReference>
<reference evidence="3" key="1">
    <citation type="submission" date="2017-01" db="EMBL/GenBank/DDBJ databases">
        <authorList>
            <person name="Wang Y."/>
            <person name="White M."/>
            <person name="Kvist S."/>
            <person name="Moncalvo J.-M."/>
        </authorList>
    </citation>
    <scope>NUCLEOTIDE SEQUENCE [LARGE SCALE GENOMIC DNA]</scope>
    <source>
        <strain evidence="3">ID-206-W2</strain>
    </source>
</reference>
<dbReference type="AlphaFoldDB" id="A0A1R1YT17"/>
<feature type="region of interest" description="Disordered" evidence="1">
    <location>
        <begin position="393"/>
        <end position="415"/>
    </location>
</feature>
<evidence type="ECO:0000313" key="2">
    <source>
        <dbReference type="EMBL" id="OMJ30034.1"/>
    </source>
</evidence>
<feature type="compositionally biased region" description="Low complexity" evidence="1">
    <location>
        <begin position="755"/>
        <end position="777"/>
    </location>
</feature>
<feature type="compositionally biased region" description="Polar residues" evidence="1">
    <location>
        <begin position="514"/>
        <end position="523"/>
    </location>
</feature>
<feature type="compositionally biased region" description="Basic and acidic residues" evidence="1">
    <location>
        <begin position="726"/>
        <end position="753"/>
    </location>
</feature>
<feature type="compositionally biased region" description="Polar residues" evidence="1">
    <location>
        <begin position="580"/>
        <end position="598"/>
    </location>
</feature>
<feature type="region of interest" description="Disordered" evidence="1">
    <location>
        <begin position="346"/>
        <end position="374"/>
    </location>
</feature>
<feature type="compositionally biased region" description="Polar residues" evidence="1">
    <location>
        <begin position="488"/>
        <end position="505"/>
    </location>
</feature>
<gene>
    <name evidence="2" type="ORF">AYI69_g432</name>
</gene>